<evidence type="ECO:0000256" key="1">
    <source>
        <dbReference type="SAM" id="Phobius"/>
    </source>
</evidence>
<proteinExistence type="predicted"/>
<gene>
    <name evidence="2" type="ORF">C942_00197</name>
</gene>
<comment type="caution">
    <text evidence="2">The sequence shown here is derived from an EMBL/GenBank/DDBJ whole genome shotgun (WGS) entry which is preliminary data.</text>
</comment>
<sequence>MDLDVVMKPSNMGIILTILLMVACTTNMVIIVMIMGQ</sequence>
<dbReference type="PATRIC" id="fig|1056511.3.peg.201"/>
<keyword evidence="1" id="KW-0472">Membrane</keyword>
<reference evidence="2 3" key="1">
    <citation type="submission" date="2012-12" db="EMBL/GenBank/DDBJ databases">
        <title>Genome Assembly of Photobacterium sp. AK15.</title>
        <authorList>
            <person name="Khatri I."/>
            <person name="Vaidya B."/>
            <person name="Srinivas T.N.R."/>
            <person name="Subramanian S."/>
            <person name="Pinnaka A."/>
        </authorList>
    </citation>
    <scope>NUCLEOTIDE SEQUENCE [LARGE SCALE GENOMIC DNA]</scope>
    <source>
        <strain evidence="2 3">AK15</strain>
    </source>
</reference>
<organism evidence="2 3">
    <name type="scientific">Photobacterium marinum</name>
    <dbReference type="NCBI Taxonomy" id="1056511"/>
    <lineage>
        <taxon>Bacteria</taxon>
        <taxon>Pseudomonadati</taxon>
        <taxon>Pseudomonadota</taxon>
        <taxon>Gammaproteobacteria</taxon>
        <taxon>Vibrionales</taxon>
        <taxon>Vibrionaceae</taxon>
        <taxon>Photobacterium</taxon>
    </lineage>
</organism>
<name>L8JK62_9GAMM</name>
<keyword evidence="1" id="KW-1133">Transmembrane helix</keyword>
<keyword evidence="1" id="KW-0812">Transmembrane</keyword>
<dbReference type="Proteomes" id="UP000011134">
    <property type="component" value="Unassembled WGS sequence"/>
</dbReference>
<dbReference type="EMBL" id="AMZO01000001">
    <property type="protein sequence ID" value="ELR67889.1"/>
    <property type="molecule type" value="Genomic_DNA"/>
</dbReference>
<evidence type="ECO:0000313" key="3">
    <source>
        <dbReference type="Proteomes" id="UP000011134"/>
    </source>
</evidence>
<protein>
    <submittedName>
        <fullName evidence="2">Uncharacterized protein</fullName>
    </submittedName>
</protein>
<keyword evidence="3" id="KW-1185">Reference proteome</keyword>
<evidence type="ECO:0000313" key="2">
    <source>
        <dbReference type="EMBL" id="ELR67889.1"/>
    </source>
</evidence>
<accession>L8JK62</accession>
<feature type="transmembrane region" description="Helical" evidence="1">
    <location>
        <begin position="12"/>
        <end position="35"/>
    </location>
</feature>
<dbReference type="AlphaFoldDB" id="L8JK62"/>